<evidence type="ECO:0000313" key="3">
    <source>
        <dbReference type="Proteomes" id="UP000654918"/>
    </source>
</evidence>
<gene>
    <name evidence="2" type="ORF">CPLU01_04189</name>
</gene>
<dbReference type="GO" id="GO:0016787">
    <property type="term" value="F:hydrolase activity"/>
    <property type="evidence" value="ECO:0007669"/>
    <property type="project" value="UniProtKB-KW"/>
</dbReference>
<dbReference type="Gene3D" id="3.20.20.80">
    <property type="entry name" value="Glycosidases"/>
    <property type="match status" value="1"/>
</dbReference>
<reference evidence="2" key="1">
    <citation type="journal article" date="2020" name="Phytopathology">
        <title>Genome Sequence Resources of Colletotrichum truncatum, C. plurivorum, C. musicola, and C. sojae: Four Species Pathogenic to Soybean (Glycine max).</title>
        <authorList>
            <person name="Rogerio F."/>
            <person name="Boufleur T.R."/>
            <person name="Ciampi-Guillardi M."/>
            <person name="Sukno S.A."/>
            <person name="Thon M.R."/>
            <person name="Massola Junior N.S."/>
            <person name="Baroncelli R."/>
        </authorList>
    </citation>
    <scope>NUCLEOTIDE SEQUENCE</scope>
    <source>
        <strain evidence="2">LFN00145</strain>
    </source>
</reference>
<dbReference type="Proteomes" id="UP000654918">
    <property type="component" value="Unassembled WGS sequence"/>
</dbReference>
<feature type="signal peptide" evidence="1">
    <location>
        <begin position="1"/>
        <end position="22"/>
    </location>
</feature>
<evidence type="ECO:0000313" key="2">
    <source>
        <dbReference type="EMBL" id="KAF6835719.1"/>
    </source>
</evidence>
<sequence length="588" mass="65154">MMIRKLTRAFAALATLVSVSHAQAVRFNNPEGVDIWCGKAYRPEEDANLTPSARNSSFDPGGWFPEPAISNVPLLRLKVRPRLTIYLETDAFANLLIDAAISNQVGTPLPPGYGSNVSASAPKALIVEILSGEVVIATEEIALGSRDNEVSLALDSFTPRMEAYNLRIRTTLDSSHVYTDSTEFSYLPYPEDYGSVVRLDNLYGGLLAQRGKDAPWDLIFAYTYYTQWTLYWNSSVDTLNEFAVMGYKVIHIVPTGSLGDIPFPWDEFEPYLQRADELGLWLRYDVLWTWPNLTNMVDQVSRLRSHPSILLWYQSDEADGKANPANSTGIAYEQIRTLDPYHPVSLALNCQNFHYAEFAAGADVVMSDVYPIATNASFSTVYGTVCNETYGCCGCDNCGGRFEDISERLDEFYRRDEVLGWQKTQWFAPQAFGNETFWARYPTAEEEVVMTVLSMNHGAKGIVMWNYPATDELEDVTRKLAGVLSDEGAVGLLLGAERTQGLSVEGAKRVDAAVWVSEETGRALVSVVNLNYEEFQGEIKVALPEGVEIGSVVEVLWGEVAWEFGDGGLVAVDGLLGLQTSLFIAELL</sequence>
<feature type="chain" id="PRO_5034517701" evidence="1">
    <location>
        <begin position="23"/>
        <end position="588"/>
    </location>
</feature>
<keyword evidence="2" id="KW-0378">Hydrolase</keyword>
<dbReference type="AlphaFoldDB" id="A0A8H6KQ74"/>
<name>A0A8H6KQ74_9PEZI</name>
<protein>
    <submittedName>
        <fullName evidence="2">Glycoside hydrolase subgroup catalytic core</fullName>
    </submittedName>
</protein>
<keyword evidence="1" id="KW-0732">Signal</keyword>
<dbReference type="EMBL" id="WIGO01000038">
    <property type="protein sequence ID" value="KAF6835719.1"/>
    <property type="molecule type" value="Genomic_DNA"/>
</dbReference>
<accession>A0A8H6KQ74</accession>
<keyword evidence="3" id="KW-1185">Reference proteome</keyword>
<proteinExistence type="predicted"/>
<dbReference type="InterPro" id="IPR017853">
    <property type="entry name" value="GH"/>
</dbReference>
<evidence type="ECO:0000256" key="1">
    <source>
        <dbReference type="SAM" id="SignalP"/>
    </source>
</evidence>
<dbReference type="SUPFAM" id="SSF51445">
    <property type="entry name" value="(Trans)glycosidases"/>
    <property type="match status" value="1"/>
</dbReference>
<organism evidence="2 3">
    <name type="scientific">Colletotrichum plurivorum</name>
    <dbReference type="NCBI Taxonomy" id="2175906"/>
    <lineage>
        <taxon>Eukaryota</taxon>
        <taxon>Fungi</taxon>
        <taxon>Dikarya</taxon>
        <taxon>Ascomycota</taxon>
        <taxon>Pezizomycotina</taxon>
        <taxon>Sordariomycetes</taxon>
        <taxon>Hypocreomycetidae</taxon>
        <taxon>Glomerellales</taxon>
        <taxon>Glomerellaceae</taxon>
        <taxon>Colletotrichum</taxon>
        <taxon>Colletotrichum orchidearum species complex</taxon>
    </lineage>
</organism>
<comment type="caution">
    <text evidence="2">The sequence shown here is derived from an EMBL/GenBank/DDBJ whole genome shotgun (WGS) entry which is preliminary data.</text>
</comment>